<name>A0ABS3CIG1_9BACT</name>
<dbReference type="Proteomes" id="UP000664480">
    <property type="component" value="Unassembled WGS sequence"/>
</dbReference>
<evidence type="ECO:0000256" key="1">
    <source>
        <dbReference type="SAM" id="Phobius"/>
    </source>
</evidence>
<comment type="caution">
    <text evidence="2">The sequence shown here is derived from an EMBL/GenBank/DDBJ whole genome shotgun (WGS) entry which is preliminary data.</text>
</comment>
<reference evidence="2 3" key="1">
    <citation type="submission" date="2021-03" db="EMBL/GenBank/DDBJ databases">
        <title>novel species isolated from a fishpond in China.</title>
        <authorList>
            <person name="Lu H."/>
            <person name="Cai Z."/>
        </authorList>
    </citation>
    <scope>NUCLEOTIDE SEQUENCE [LARGE SCALE GENOMIC DNA]</scope>
    <source>
        <strain evidence="2 3">YJ13C</strain>
    </source>
</reference>
<gene>
    <name evidence="2" type="ORF">J0A69_15710</name>
</gene>
<organism evidence="2 3">
    <name type="scientific">Algoriphagus pacificus</name>
    <dbReference type="NCBI Taxonomy" id="2811234"/>
    <lineage>
        <taxon>Bacteria</taxon>
        <taxon>Pseudomonadati</taxon>
        <taxon>Bacteroidota</taxon>
        <taxon>Cytophagia</taxon>
        <taxon>Cytophagales</taxon>
        <taxon>Cyclobacteriaceae</taxon>
        <taxon>Algoriphagus</taxon>
    </lineage>
</organism>
<protein>
    <recommendedName>
        <fullName evidence="4">SGNH/GDSL hydrolase family protein</fullName>
    </recommendedName>
</protein>
<sequence>MLKFLRQISLFTLILTLFNVGLFFLISGFYIKDYDEVDLDYSQYILADSHGIPLGDHTEDHQVHNFSNHSDSYLDMERKLKFLIRNAEVKRIYLSVDDHTLSPTREKQNNLDRSAYYADENDFSSFESFLRNKYLNYYCVFLNDRYSLIIKNFMEEELFDFSKWGGSRSKSAWEKLSDKEKLQISQERINHYFDYQDPSQNMAHALERIILLCKEKHIELIGIKFPLTRTYVDLMNEESYKADSIFRSHQLPIVDFDSLFLEQDSLFRDMDHLDNGGGVKFVEILFDSLDNQGMVQQIQSSTKTTFE</sequence>
<accession>A0ABS3CIG1</accession>
<proteinExistence type="predicted"/>
<dbReference type="EMBL" id="JAFKCU010000003">
    <property type="protein sequence ID" value="MBN7816891.1"/>
    <property type="molecule type" value="Genomic_DNA"/>
</dbReference>
<feature type="transmembrane region" description="Helical" evidence="1">
    <location>
        <begin position="12"/>
        <end position="31"/>
    </location>
</feature>
<keyword evidence="1" id="KW-0472">Membrane</keyword>
<evidence type="ECO:0000313" key="2">
    <source>
        <dbReference type="EMBL" id="MBN7816891.1"/>
    </source>
</evidence>
<evidence type="ECO:0000313" key="3">
    <source>
        <dbReference type="Proteomes" id="UP000664480"/>
    </source>
</evidence>
<keyword evidence="3" id="KW-1185">Reference proteome</keyword>
<keyword evidence="1" id="KW-1133">Transmembrane helix</keyword>
<keyword evidence="1" id="KW-0812">Transmembrane</keyword>
<evidence type="ECO:0008006" key="4">
    <source>
        <dbReference type="Google" id="ProtNLM"/>
    </source>
</evidence>